<proteinExistence type="predicted"/>
<name>X1SYX7_9ZZZZ</name>
<dbReference type="Gene3D" id="3.10.28.10">
    <property type="entry name" value="Homing endonucleases"/>
    <property type="match status" value="1"/>
</dbReference>
<dbReference type="InterPro" id="IPR004860">
    <property type="entry name" value="LAGLIDADG_dom"/>
</dbReference>
<accession>X1SYX7</accession>
<dbReference type="EMBL" id="BARW01005904">
    <property type="protein sequence ID" value="GAI84346.1"/>
    <property type="molecule type" value="Genomic_DNA"/>
</dbReference>
<dbReference type="GO" id="GO:0004519">
    <property type="term" value="F:endonuclease activity"/>
    <property type="evidence" value="ECO:0007669"/>
    <property type="project" value="InterPro"/>
</dbReference>
<organism evidence="2">
    <name type="scientific">marine sediment metagenome</name>
    <dbReference type="NCBI Taxonomy" id="412755"/>
    <lineage>
        <taxon>unclassified sequences</taxon>
        <taxon>metagenomes</taxon>
        <taxon>ecological metagenomes</taxon>
    </lineage>
</organism>
<evidence type="ECO:0000259" key="1">
    <source>
        <dbReference type="Pfam" id="PF03161"/>
    </source>
</evidence>
<dbReference type="Pfam" id="PF03161">
    <property type="entry name" value="LAGLIDADG_2"/>
    <property type="match status" value="1"/>
</dbReference>
<feature type="non-terminal residue" evidence="2">
    <location>
        <position position="98"/>
    </location>
</feature>
<protein>
    <recommendedName>
        <fullName evidence="1">Homing endonuclease LAGLIDADG domain-containing protein</fullName>
    </recommendedName>
</protein>
<dbReference type="InterPro" id="IPR027434">
    <property type="entry name" value="Homing_endonucl"/>
</dbReference>
<sequence>MGKIVIEKETEQILLASLLGDGSLYKPKEGKNYLYSEYHSIKQKDYALWKIKKLDNIISKSLWCEYKDKRSGKTFKGIRWHSKALPYFTGLHQILYPI</sequence>
<dbReference type="AlphaFoldDB" id="X1SYX7"/>
<feature type="domain" description="Homing endonuclease LAGLIDADG" evidence="1">
    <location>
        <begin position="12"/>
        <end position="97"/>
    </location>
</feature>
<evidence type="ECO:0000313" key="2">
    <source>
        <dbReference type="EMBL" id="GAI84346.1"/>
    </source>
</evidence>
<reference evidence="2" key="1">
    <citation type="journal article" date="2014" name="Front. Microbiol.">
        <title>High frequency of phylogenetically diverse reductive dehalogenase-homologous genes in deep subseafloor sedimentary metagenomes.</title>
        <authorList>
            <person name="Kawai M."/>
            <person name="Futagami T."/>
            <person name="Toyoda A."/>
            <person name="Takaki Y."/>
            <person name="Nishi S."/>
            <person name="Hori S."/>
            <person name="Arai W."/>
            <person name="Tsubouchi T."/>
            <person name="Morono Y."/>
            <person name="Uchiyama I."/>
            <person name="Ito T."/>
            <person name="Fujiyama A."/>
            <person name="Inagaki F."/>
            <person name="Takami H."/>
        </authorList>
    </citation>
    <scope>NUCLEOTIDE SEQUENCE</scope>
    <source>
        <strain evidence="2">Expedition CK06-06</strain>
    </source>
</reference>
<gene>
    <name evidence="2" type="ORF">S12H4_12419</name>
</gene>
<dbReference type="SUPFAM" id="SSF55608">
    <property type="entry name" value="Homing endonucleases"/>
    <property type="match status" value="1"/>
</dbReference>
<comment type="caution">
    <text evidence="2">The sequence shown here is derived from an EMBL/GenBank/DDBJ whole genome shotgun (WGS) entry which is preliminary data.</text>
</comment>